<organism evidence="1 2">
    <name type="scientific">Paraburkholderia phymatum</name>
    <dbReference type="NCBI Taxonomy" id="148447"/>
    <lineage>
        <taxon>Bacteria</taxon>
        <taxon>Pseudomonadati</taxon>
        <taxon>Pseudomonadota</taxon>
        <taxon>Betaproteobacteria</taxon>
        <taxon>Burkholderiales</taxon>
        <taxon>Burkholderiaceae</taxon>
        <taxon>Paraburkholderia</taxon>
    </lineage>
</organism>
<reference evidence="1" key="1">
    <citation type="submission" date="2024-07" db="EMBL/GenBank/DDBJ databases">
        <title>A survey of Mimosa microsymbionts across Brazilian biomes reveals a high diversity of Paraburkholderia nodulating endemic species, but also that Cupriavidus is common as a symbiont of widespread species.</title>
        <authorList>
            <person name="Rouws L."/>
            <person name="Barauna A."/>
            <person name="Beukes C."/>
            <person name="Rouws J.R.C."/>
            <person name="De Faria S.M."/>
            <person name="Gross E."/>
            <person name="Bueno Dos Reis Junior F."/>
            <person name="Simon M.F."/>
            <person name="Maluk M."/>
            <person name="Odee D.W."/>
            <person name="Kenicer G."/>
            <person name="Young J.P.W."/>
            <person name="Reis V.M."/>
            <person name="Zilli J."/>
            <person name="James E.K."/>
        </authorList>
    </citation>
    <scope>NUCLEOTIDE SEQUENCE</scope>
    <source>
        <strain evidence="1">EG181B</strain>
    </source>
</reference>
<evidence type="ECO:0000313" key="1">
    <source>
        <dbReference type="EMBL" id="MEX3934816.1"/>
    </source>
</evidence>
<protein>
    <submittedName>
        <fullName evidence="1">Uncharacterized protein</fullName>
    </submittedName>
</protein>
<evidence type="ECO:0000313" key="2">
    <source>
        <dbReference type="Proteomes" id="UP001558850"/>
    </source>
</evidence>
<accession>A0ACC6U568</accession>
<name>A0ACC6U568_9BURK</name>
<dbReference type="EMBL" id="JBFRCH010000015">
    <property type="protein sequence ID" value="MEX3934816.1"/>
    <property type="molecule type" value="Genomic_DNA"/>
</dbReference>
<proteinExistence type="predicted"/>
<dbReference type="Proteomes" id="UP001558850">
    <property type="component" value="Unassembled WGS sequence"/>
</dbReference>
<comment type="caution">
    <text evidence="1">The sequence shown here is derived from an EMBL/GenBank/DDBJ whole genome shotgun (WGS) entry which is preliminary data.</text>
</comment>
<sequence length="71" mass="7752">MLNNSICSGLAGRLNTDRTELAFLFNLTQLKIGTRTGGAGTPRARKREAGCGYNDQELNVLLLSASLQRQR</sequence>
<gene>
    <name evidence="1" type="ORF">AB4Y32_24015</name>
</gene>
<keyword evidence="2" id="KW-1185">Reference proteome</keyword>